<accession>A0A427A9X3</accession>
<organism evidence="1 2">
    <name type="scientific">Ensete ventricosum</name>
    <name type="common">Abyssinian banana</name>
    <name type="synonym">Musa ensete</name>
    <dbReference type="NCBI Taxonomy" id="4639"/>
    <lineage>
        <taxon>Eukaryota</taxon>
        <taxon>Viridiplantae</taxon>
        <taxon>Streptophyta</taxon>
        <taxon>Embryophyta</taxon>
        <taxon>Tracheophyta</taxon>
        <taxon>Spermatophyta</taxon>
        <taxon>Magnoliopsida</taxon>
        <taxon>Liliopsida</taxon>
        <taxon>Zingiberales</taxon>
        <taxon>Musaceae</taxon>
        <taxon>Ensete</taxon>
    </lineage>
</organism>
<name>A0A427A9X3_ENSVE</name>
<reference evidence="1 2" key="1">
    <citation type="journal article" date="2014" name="Agronomy (Basel)">
        <title>A Draft Genome Sequence for Ensete ventricosum, the Drought-Tolerant Tree Against Hunger.</title>
        <authorList>
            <person name="Harrison J."/>
            <person name="Moore K.A."/>
            <person name="Paszkiewicz K."/>
            <person name="Jones T."/>
            <person name="Grant M."/>
            <person name="Ambacheew D."/>
            <person name="Muzemil S."/>
            <person name="Studholme D.J."/>
        </authorList>
    </citation>
    <scope>NUCLEOTIDE SEQUENCE [LARGE SCALE GENOMIC DNA]</scope>
</reference>
<protein>
    <submittedName>
        <fullName evidence="1">Uncharacterized protein</fullName>
    </submittedName>
</protein>
<evidence type="ECO:0000313" key="2">
    <source>
        <dbReference type="Proteomes" id="UP000287651"/>
    </source>
</evidence>
<gene>
    <name evidence="1" type="ORF">B296_00024589</name>
</gene>
<comment type="caution">
    <text evidence="1">The sequence shown here is derived from an EMBL/GenBank/DDBJ whole genome shotgun (WGS) entry which is preliminary data.</text>
</comment>
<proteinExistence type="predicted"/>
<dbReference type="EMBL" id="AMZH03003217">
    <property type="protein sequence ID" value="RRT73035.1"/>
    <property type="molecule type" value="Genomic_DNA"/>
</dbReference>
<dbReference type="AlphaFoldDB" id="A0A427A9X3"/>
<dbReference type="Proteomes" id="UP000287651">
    <property type="component" value="Unassembled WGS sequence"/>
</dbReference>
<sequence length="94" mass="10510">MVDVVTSRDPVKESVKLCLKPLYKEPEAHIFGRERMIGHILASPSRQRLATTPVSTWNLGADIAYMCRRDTSDSCKATDRVSVAQDYTGRCHTA</sequence>
<evidence type="ECO:0000313" key="1">
    <source>
        <dbReference type="EMBL" id="RRT73035.1"/>
    </source>
</evidence>